<dbReference type="STRING" id="72004.ENSBMUP00000028004"/>
<feature type="non-terminal residue" evidence="1">
    <location>
        <position position="53"/>
    </location>
</feature>
<reference evidence="1 2" key="1">
    <citation type="journal article" date="2012" name="Nat. Genet.">
        <title>The yak genome and adaptation to life at high altitude.</title>
        <authorList>
            <person name="Qiu Q."/>
            <person name="Zhang G."/>
            <person name="Ma T."/>
            <person name="Qian W."/>
            <person name="Wang J."/>
            <person name="Ye Z."/>
            <person name="Cao C."/>
            <person name="Hu Q."/>
            <person name="Kim J."/>
            <person name="Larkin D.M."/>
            <person name="Auvil L."/>
            <person name="Capitanu B."/>
            <person name="Ma J."/>
            <person name="Lewin H.A."/>
            <person name="Qian X."/>
            <person name="Lang Y."/>
            <person name="Zhou R."/>
            <person name="Wang L."/>
            <person name="Wang K."/>
            <person name="Xia J."/>
            <person name="Liao S."/>
            <person name="Pan S."/>
            <person name="Lu X."/>
            <person name="Hou H."/>
            <person name="Wang Y."/>
            <person name="Zang X."/>
            <person name="Yin Y."/>
            <person name="Ma H."/>
            <person name="Zhang J."/>
            <person name="Wang Z."/>
            <person name="Zhang Y."/>
            <person name="Zhang D."/>
            <person name="Yonezawa T."/>
            <person name="Hasegawa M."/>
            <person name="Zhong Y."/>
            <person name="Liu W."/>
            <person name="Zhang Y."/>
            <person name="Huang Z."/>
            <person name="Zhang S."/>
            <person name="Long R."/>
            <person name="Yang H."/>
            <person name="Wang J."/>
            <person name="Lenstra J.A."/>
            <person name="Cooper D.N."/>
            <person name="Wu Y."/>
            <person name="Wang J."/>
            <person name="Shi P."/>
            <person name="Wang J."/>
            <person name="Liu J."/>
        </authorList>
    </citation>
    <scope>NUCLEOTIDE SEQUENCE [LARGE SCALE GENOMIC DNA]</scope>
    <source>
        <strain evidence="2">yakQH1</strain>
    </source>
</reference>
<protein>
    <submittedName>
        <fullName evidence="1">Uncharacterized protein</fullName>
    </submittedName>
</protein>
<dbReference type="EMBL" id="JH880843">
    <property type="protein sequence ID" value="ELR58388.1"/>
    <property type="molecule type" value="Genomic_DNA"/>
</dbReference>
<dbReference type="Proteomes" id="UP000011080">
    <property type="component" value="Unassembled WGS sequence"/>
</dbReference>
<feature type="non-terminal residue" evidence="1">
    <location>
        <position position="1"/>
    </location>
</feature>
<gene>
    <name evidence="1" type="ORF">M91_16549</name>
</gene>
<name>L8IQP9_9CETA</name>
<accession>L8IQP9</accession>
<evidence type="ECO:0000313" key="2">
    <source>
        <dbReference type="Proteomes" id="UP000011080"/>
    </source>
</evidence>
<organism evidence="1 2">
    <name type="scientific">Bos mutus</name>
    <name type="common">wild yak</name>
    <dbReference type="NCBI Taxonomy" id="72004"/>
    <lineage>
        <taxon>Eukaryota</taxon>
        <taxon>Metazoa</taxon>
        <taxon>Chordata</taxon>
        <taxon>Craniata</taxon>
        <taxon>Vertebrata</taxon>
        <taxon>Euteleostomi</taxon>
        <taxon>Mammalia</taxon>
        <taxon>Eutheria</taxon>
        <taxon>Laurasiatheria</taxon>
        <taxon>Artiodactyla</taxon>
        <taxon>Ruminantia</taxon>
        <taxon>Pecora</taxon>
        <taxon>Bovidae</taxon>
        <taxon>Bovinae</taxon>
        <taxon>Bos</taxon>
    </lineage>
</organism>
<proteinExistence type="predicted"/>
<evidence type="ECO:0000313" key="1">
    <source>
        <dbReference type="EMBL" id="ELR58388.1"/>
    </source>
</evidence>
<dbReference type="AlphaFoldDB" id="L8IQP9"/>
<sequence>AHQAPLSMGFSRQEYWSGVPLPSPSWDLSDLGIKPVSLMFLALAGGFFTTSAT</sequence>